<sequence length="81" mass="9236">MKIIFEQHGYIAQRSRDGTCVVHRVAELPNRQVLTTHVGEKHPSQDWREVRLMGCPDEIRVKIVQAWKDFAKAAAQAGRLG</sequence>
<dbReference type="EMBL" id="LR796309">
    <property type="protein sequence ID" value="CAB4136309.1"/>
    <property type="molecule type" value="Genomic_DNA"/>
</dbReference>
<accession>A0A6J5MWY4</accession>
<dbReference type="EMBL" id="LR796552">
    <property type="protein sequence ID" value="CAB4150842.1"/>
    <property type="molecule type" value="Genomic_DNA"/>
</dbReference>
<reference evidence="2" key="1">
    <citation type="submission" date="2020-04" db="EMBL/GenBank/DDBJ databases">
        <authorList>
            <person name="Chiriac C."/>
            <person name="Salcher M."/>
            <person name="Ghai R."/>
            <person name="Kavagutti S V."/>
        </authorList>
    </citation>
    <scope>NUCLEOTIDE SEQUENCE</scope>
</reference>
<protein>
    <submittedName>
        <fullName evidence="2">Uncharacterized protein</fullName>
    </submittedName>
</protein>
<evidence type="ECO:0000313" key="1">
    <source>
        <dbReference type="EMBL" id="CAB4136309.1"/>
    </source>
</evidence>
<gene>
    <name evidence="1" type="ORF">UFOVP298_49</name>
    <name evidence="2" type="ORF">UFOVP572_42</name>
</gene>
<proteinExistence type="predicted"/>
<organism evidence="2">
    <name type="scientific">uncultured Caudovirales phage</name>
    <dbReference type="NCBI Taxonomy" id="2100421"/>
    <lineage>
        <taxon>Viruses</taxon>
        <taxon>Duplodnaviria</taxon>
        <taxon>Heunggongvirae</taxon>
        <taxon>Uroviricota</taxon>
        <taxon>Caudoviricetes</taxon>
        <taxon>Peduoviridae</taxon>
        <taxon>Maltschvirus</taxon>
        <taxon>Maltschvirus maltsch</taxon>
    </lineage>
</organism>
<evidence type="ECO:0000313" key="2">
    <source>
        <dbReference type="EMBL" id="CAB4150842.1"/>
    </source>
</evidence>
<name>A0A6J5MWY4_9CAUD</name>